<evidence type="ECO:0000256" key="1">
    <source>
        <dbReference type="SAM" id="Phobius"/>
    </source>
</evidence>
<dbReference type="InterPro" id="IPR025291">
    <property type="entry name" value="DUF4153"/>
</dbReference>
<proteinExistence type="predicted"/>
<gene>
    <name evidence="2" type="ORF">EV655_101133</name>
</gene>
<dbReference type="EMBL" id="SLWW01000001">
    <property type="protein sequence ID" value="TCO73977.1"/>
    <property type="molecule type" value="Genomic_DNA"/>
</dbReference>
<name>A0A4R2KN48_9RHOB</name>
<feature type="transmembrane region" description="Helical" evidence="1">
    <location>
        <begin position="42"/>
        <end position="63"/>
    </location>
</feature>
<feature type="transmembrane region" description="Helical" evidence="1">
    <location>
        <begin position="102"/>
        <end position="121"/>
    </location>
</feature>
<dbReference type="Pfam" id="PF13687">
    <property type="entry name" value="DUF4153"/>
    <property type="match status" value="1"/>
</dbReference>
<protein>
    <submittedName>
        <fullName evidence="2">Uncharacterized protein DUF4153</fullName>
    </submittedName>
</protein>
<reference evidence="2 3" key="1">
    <citation type="submission" date="2019-03" db="EMBL/GenBank/DDBJ databases">
        <title>Genomic Encyclopedia of Type Strains, Phase IV (KMG-IV): sequencing the most valuable type-strain genomes for metagenomic binning, comparative biology and taxonomic classification.</title>
        <authorList>
            <person name="Goeker M."/>
        </authorList>
    </citation>
    <scope>NUCLEOTIDE SEQUENCE [LARGE SCALE GENOMIC DNA]</scope>
    <source>
        <strain evidence="2 3">DSM 4868</strain>
    </source>
</reference>
<evidence type="ECO:0000313" key="3">
    <source>
        <dbReference type="Proteomes" id="UP000295142"/>
    </source>
</evidence>
<feature type="transmembrane region" description="Helical" evidence="1">
    <location>
        <begin position="242"/>
        <end position="263"/>
    </location>
</feature>
<feature type="transmembrane region" description="Helical" evidence="1">
    <location>
        <begin position="183"/>
        <end position="203"/>
    </location>
</feature>
<keyword evidence="3" id="KW-1185">Reference proteome</keyword>
<organism evidence="2 3">
    <name type="scientific">Rhodovulum euryhalinum</name>
    <dbReference type="NCBI Taxonomy" id="35805"/>
    <lineage>
        <taxon>Bacteria</taxon>
        <taxon>Pseudomonadati</taxon>
        <taxon>Pseudomonadota</taxon>
        <taxon>Alphaproteobacteria</taxon>
        <taxon>Rhodobacterales</taxon>
        <taxon>Paracoccaceae</taxon>
        <taxon>Rhodovulum</taxon>
    </lineage>
</organism>
<feature type="transmembrane region" description="Helical" evidence="1">
    <location>
        <begin position="215"/>
        <end position="236"/>
    </location>
</feature>
<feature type="transmembrane region" description="Helical" evidence="1">
    <location>
        <begin position="284"/>
        <end position="304"/>
    </location>
</feature>
<sequence length="590" mass="62074">MGETQAAPLSGRITLGVLGFLAGLAAWLLLDVLPDRMGSAPRGHLFLTSLGAAFFPAALALTGPLPLARALIAGVLAALPLSGLMVWASFRFAAVSAFLGTGHPGAGFAVLLFLALPFLAAGLGRDTRIGDYRVLFTQSWMIVVRLAAAWLFVGLVWGVLFLSNALLELVGIDVIERLLDQDAAPYLLSGVTLGLALAVVGELSDYVSPDLVLRLLRLLLPVVLVVVSIFLAALPFRGLSNLFGTLSAAGILLAMAFGAATLVSTGLDADEDRRVPGGLTDWCCRLLALLLPALALLAGFAVWMRISQYGLSPDRVIAAALAALAMGYGAAYALAVLRGAGWGGRIRRANVAMAGAAMLLIAAFFTPVLDPQRLSVANQIARFEHGRTAADALDLWAIGRDWGRAGQDGIGRLAALGDHPEAARLAERLAALALADSRYAFDRSGEGDDVAQLAADLAARLPVRPEGRALPGGLLSSLRLWELQQIGRACDYRTAGGNPGCVAVLADFSEPRPGDEVLIVAHNPAGALLVRAYFREDEGFAMRSPEFLAGTDFWRAADDAIDALIAGDYSLAPQRLNAIEVEGRSLFFGR</sequence>
<keyword evidence="1" id="KW-0472">Membrane</keyword>
<feature type="transmembrane region" description="Helical" evidence="1">
    <location>
        <begin position="12"/>
        <end position="30"/>
    </location>
</feature>
<keyword evidence="1" id="KW-0812">Transmembrane</keyword>
<feature type="transmembrane region" description="Helical" evidence="1">
    <location>
        <begin position="142"/>
        <end position="163"/>
    </location>
</feature>
<feature type="transmembrane region" description="Helical" evidence="1">
    <location>
        <begin position="70"/>
        <end position="90"/>
    </location>
</feature>
<dbReference type="AlphaFoldDB" id="A0A4R2KN48"/>
<comment type="caution">
    <text evidence="2">The sequence shown here is derived from an EMBL/GenBank/DDBJ whole genome shotgun (WGS) entry which is preliminary data.</text>
</comment>
<feature type="transmembrane region" description="Helical" evidence="1">
    <location>
        <begin position="316"/>
        <end position="337"/>
    </location>
</feature>
<accession>A0A4R2KN48</accession>
<dbReference type="Proteomes" id="UP000295142">
    <property type="component" value="Unassembled WGS sequence"/>
</dbReference>
<evidence type="ECO:0000313" key="2">
    <source>
        <dbReference type="EMBL" id="TCO73977.1"/>
    </source>
</evidence>
<keyword evidence="1" id="KW-1133">Transmembrane helix</keyword>
<dbReference type="RefSeq" id="WP_165905225.1">
    <property type="nucleotide sequence ID" value="NZ_SLWW01000001.1"/>
</dbReference>
<feature type="transmembrane region" description="Helical" evidence="1">
    <location>
        <begin position="349"/>
        <end position="369"/>
    </location>
</feature>